<dbReference type="PANTHER" id="PTHR10073:SF12">
    <property type="entry name" value="DNA MISMATCH REPAIR PROTEIN MLH1"/>
    <property type="match status" value="1"/>
</dbReference>
<evidence type="ECO:0000256" key="5">
    <source>
        <dbReference type="HAMAP-Rule" id="MF_00149"/>
    </source>
</evidence>
<dbReference type="InterPro" id="IPR014762">
    <property type="entry name" value="DNA_mismatch_repair_CS"/>
</dbReference>
<comment type="function">
    <text evidence="5">This protein is involved in the repair of mismatches in DNA. It is required for dam-dependent methyl-directed DNA mismatch repair. May act as a 'molecular matchmaker', a protein that promotes the formation of a stable complex between two or more DNA-binding proteins in an ATP-dependent manner without itself being part of a final effector complex.</text>
</comment>
<organism evidence="8">
    <name type="scientific">Lentimicrobium saccharophilum</name>
    <dbReference type="NCBI Taxonomy" id="1678841"/>
    <lineage>
        <taxon>Bacteria</taxon>
        <taxon>Pseudomonadati</taxon>
        <taxon>Bacteroidota</taxon>
        <taxon>Bacteroidia</taxon>
        <taxon>Bacteroidales</taxon>
        <taxon>Lentimicrobiaceae</taxon>
        <taxon>Lentimicrobium</taxon>
    </lineage>
</organism>
<dbReference type="EMBL" id="DF968183">
    <property type="protein sequence ID" value="GAP44566.1"/>
    <property type="molecule type" value="Genomic_DNA"/>
</dbReference>
<evidence type="ECO:0000313" key="8">
    <source>
        <dbReference type="EMBL" id="GAP44566.1"/>
    </source>
</evidence>
<dbReference type="HAMAP" id="MF_00149">
    <property type="entry name" value="DNA_mis_repair"/>
    <property type="match status" value="1"/>
</dbReference>
<dbReference type="Gene3D" id="3.30.230.10">
    <property type="match status" value="1"/>
</dbReference>
<dbReference type="SUPFAM" id="SSF118116">
    <property type="entry name" value="DNA mismatch repair protein MutL"/>
    <property type="match status" value="1"/>
</dbReference>
<dbReference type="Pfam" id="PF01119">
    <property type="entry name" value="DNA_mis_repair"/>
    <property type="match status" value="1"/>
</dbReference>
<evidence type="ECO:0000259" key="7">
    <source>
        <dbReference type="SMART" id="SM01340"/>
    </source>
</evidence>
<evidence type="ECO:0000313" key="9">
    <source>
        <dbReference type="Proteomes" id="UP000053091"/>
    </source>
</evidence>
<dbReference type="GO" id="GO:0016887">
    <property type="term" value="F:ATP hydrolysis activity"/>
    <property type="evidence" value="ECO:0007669"/>
    <property type="project" value="InterPro"/>
</dbReference>
<evidence type="ECO:0000259" key="6">
    <source>
        <dbReference type="SMART" id="SM00853"/>
    </source>
</evidence>
<dbReference type="Gene3D" id="3.30.565.10">
    <property type="entry name" value="Histidine kinase-like ATPase, C-terminal domain"/>
    <property type="match status" value="1"/>
</dbReference>
<dbReference type="InterPro" id="IPR014790">
    <property type="entry name" value="MutL_C"/>
</dbReference>
<dbReference type="CDD" id="cd00782">
    <property type="entry name" value="MutL_Trans"/>
    <property type="match status" value="1"/>
</dbReference>
<dbReference type="Gene3D" id="3.30.1370.100">
    <property type="entry name" value="MutL, C-terminal domain, regulatory subdomain"/>
    <property type="match status" value="1"/>
</dbReference>
<feature type="domain" description="MutL C-terminal dimerisation" evidence="6">
    <location>
        <begin position="424"/>
        <end position="566"/>
    </location>
</feature>
<dbReference type="InterPro" id="IPR013507">
    <property type="entry name" value="DNA_mismatch_S5_2-like"/>
</dbReference>
<dbReference type="Pfam" id="PF13589">
    <property type="entry name" value="HATPase_c_3"/>
    <property type="match status" value="1"/>
</dbReference>
<dbReference type="GO" id="GO:0030983">
    <property type="term" value="F:mismatched DNA binding"/>
    <property type="evidence" value="ECO:0007669"/>
    <property type="project" value="InterPro"/>
</dbReference>
<name>A0A0S7C528_9BACT</name>
<dbReference type="STRING" id="1678841.TBC1_12375"/>
<dbReference type="GO" id="GO:0005524">
    <property type="term" value="F:ATP binding"/>
    <property type="evidence" value="ECO:0007669"/>
    <property type="project" value="InterPro"/>
</dbReference>
<dbReference type="InterPro" id="IPR042120">
    <property type="entry name" value="MutL_C_dimsub"/>
</dbReference>
<dbReference type="CDD" id="cd16926">
    <property type="entry name" value="HATPase_MutL-MLH-PMS-like"/>
    <property type="match status" value="1"/>
</dbReference>
<feature type="domain" description="DNA mismatch repair protein S5" evidence="7">
    <location>
        <begin position="209"/>
        <end position="327"/>
    </location>
</feature>
<dbReference type="InterPro" id="IPR014721">
    <property type="entry name" value="Ribsml_uS5_D2-typ_fold_subgr"/>
</dbReference>
<dbReference type="Proteomes" id="UP000053091">
    <property type="component" value="Unassembled WGS sequence"/>
</dbReference>
<dbReference type="PROSITE" id="PS00058">
    <property type="entry name" value="DNA_MISMATCH_REPAIR_1"/>
    <property type="match status" value="1"/>
</dbReference>
<gene>
    <name evidence="5" type="primary">mutL</name>
    <name evidence="8" type="ORF">TBC1_12375</name>
</gene>
<evidence type="ECO:0000256" key="3">
    <source>
        <dbReference type="ARBA" id="ARBA00022763"/>
    </source>
</evidence>
<dbReference type="SMART" id="SM00853">
    <property type="entry name" value="MutL_C"/>
    <property type="match status" value="1"/>
</dbReference>
<keyword evidence="9" id="KW-1185">Reference proteome</keyword>
<dbReference type="OrthoDB" id="9763467at2"/>
<reference evidence="8" key="1">
    <citation type="journal article" date="2015" name="Genome Announc.">
        <title>Draft Genome Sequence of Bacteroidales Strain TBC1, a Novel Isolate from a Methanogenic Wastewater Treatment System.</title>
        <authorList>
            <person name="Tourlousse D.M."/>
            <person name="Matsuura N."/>
            <person name="Sun L."/>
            <person name="Toyonaga M."/>
            <person name="Kuroda K."/>
            <person name="Ohashi A."/>
            <person name="Cruz R."/>
            <person name="Yamaguchi T."/>
            <person name="Sekiguchi Y."/>
        </authorList>
    </citation>
    <scope>NUCLEOTIDE SEQUENCE [LARGE SCALE GENOMIC DNA]</scope>
    <source>
        <strain evidence="8">TBC1</strain>
    </source>
</reference>
<dbReference type="SMART" id="SM01340">
    <property type="entry name" value="DNA_mis_repair"/>
    <property type="match status" value="1"/>
</dbReference>
<dbReference type="FunFam" id="3.30.565.10:FF:000003">
    <property type="entry name" value="DNA mismatch repair endonuclease MutL"/>
    <property type="match status" value="1"/>
</dbReference>
<protein>
    <recommendedName>
        <fullName evidence="2 5">DNA mismatch repair protein MutL</fullName>
    </recommendedName>
</protein>
<dbReference type="AlphaFoldDB" id="A0A0S7C528"/>
<dbReference type="GO" id="GO:0140664">
    <property type="term" value="F:ATP-dependent DNA damage sensor activity"/>
    <property type="evidence" value="ECO:0007669"/>
    <property type="project" value="InterPro"/>
</dbReference>
<dbReference type="RefSeq" id="WP_062044080.1">
    <property type="nucleotide sequence ID" value="NZ_DF968183.1"/>
</dbReference>
<dbReference type="PATRIC" id="fig|1678841.3.peg.3075"/>
<dbReference type="GO" id="GO:0006298">
    <property type="term" value="P:mismatch repair"/>
    <property type="evidence" value="ECO:0007669"/>
    <property type="project" value="UniProtKB-UniRule"/>
</dbReference>
<dbReference type="InterPro" id="IPR002099">
    <property type="entry name" value="MutL/Mlh/PMS"/>
</dbReference>
<dbReference type="SUPFAM" id="SSF54211">
    <property type="entry name" value="Ribosomal protein S5 domain 2-like"/>
    <property type="match status" value="1"/>
</dbReference>
<keyword evidence="3 5" id="KW-0227">DNA damage</keyword>
<dbReference type="InterPro" id="IPR036890">
    <property type="entry name" value="HATPase_C_sf"/>
</dbReference>
<sequence length="608" mass="68217">MSDIIRLLPDSVANQIAAGEVIQRPASAVKELLENAVDAGAGHIELIVKDAGKTLLQVIDNGCGMSATDARMSFERHATSKIKEAADLFRIHTLGFRGEALASIAAIAQVEVKTRRMEDELGTHLVIEGSVVKSQQPCACTAGTSFLIKNLFFNVPARRNFLKSDAAEMRHILEEFQRVALVNPQIAFSCHSNGKVLFQLPAANLKQRIINLMGSGFQEKLIPVNQDSNVVKISGYAGKPESAKKTKGEQYFFANNRFIRHPYLNHAVEDAFSDLLPEGYFPSYFIYLDVDPSKIDINIHPTKTEVNFLDHQVIYSMLRSAVRQAIGKFSFSSTLDFEAEKSFDTYFPKDRPVVAPGIHINPEYNPFVKKQQAELKLTAPLQQQDNTDWEKLYDFARNDHPSDQSGAKSLTIDADFDSEPLSRGFMQFQNKYIVSRVKSGLMIIDQQAAHERVLYERMLEKIEQQKASSQQQLFPQTVNLSAPDAELIRELLEEFSLFGFQIEHFGQNSYIIRGIPADLVDENIQTLIENVLENFKNNQLGLKVDKKINLTRAMARNMAVKPGKVLMPEEMQSLVDDLFSCQVPNVSPSGKTIIVTIQADEIEKRFGN</sequence>
<dbReference type="NCBIfam" id="TIGR00585">
    <property type="entry name" value="mutl"/>
    <property type="match status" value="1"/>
</dbReference>
<dbReference type="InterPro" id="IPR020568">
    <property type="entry name" value="Ribosomal_Su5_D2-typ_SF"/>
</dbReference>
<evidence type="ECO:0000256" key="2">
    <source>
        <dbReference type="ARBA" id="ARBA00021975"/>
    </source>
</evidence>
<dbReference type="InterPro" id="IPR042121">
    <property type="entry name" value="MutL_C_regsub"/>
</dbReference>
<dbReference type="Gene3D" id="3.30.1540.20">
    <property type="entry name" value="MutL, C-terminal domain, dimerisation subdomain"/>
    <property type="match status" value="1"/>
</dbReference>
<dbReference type="GO" id="GO:0032300">
    <property type="term" value="C:mismatch repair complex"/>
    <property type="evidence" value="ECO:0007669"/>
    <property type="project" value="InterPro"/>
</dbReference>
<dbReference type="InterPro" id="IPR037198">
    <property type="entry name" value="MutL_C_sf"/>
</dbReference>
<dbReference type="InterPro" id="IPR038973">
    <property type="entry name" value="MutL/Mlh/Pms-like"/>
</dbReference>
<keyword evidence="4 5" id="KW-0234">DNA repair</keyword>
<dbReference type="Pfam" id="PF08676">
    <property type="entry name" value="MutL_C"/>
    <property type="match status" value="1"/>
</dbReference>
<dbReference type="PANTHER" id="PTHR10073">
    <property type="entry name" value="DNA MISMATCH REPAIR PROTEIN MLH, PMS, MUTL"/>
    <property type="match status" value="1"/>
</dbReference>
<evidence type="ECO:0000256" key="4">
    <source>
        <dbReference type="ARBA" id="ARBA00023204"/>
    </source>
</evidence>
<dbReference type="InterPro" id="IPR020667">
    <property type="entry name" value="DNA_mismatch_repair_MutL"/>
</dbReference>
<proteinExistence type="inferred from homology"/>
<accession>A0A0S7C528</accession>
<dbReference type="SUPFAM" id="SSF55874">
    <property type="entry name" value="ATPase domain of HSP90 chaperone/DNA topoisomerase II/histidine kinase"/>
    <property type="match status" value="1"/>
</dbReference>
<evidence type="ECO:0000256" key="1">
    <source>
        <dbReference type="ARBA" id="ARBA00006082"/>
    </source>
</evidence>
<comment type="similarity">
    <text evidence="1 5">Belongs to the DNA mismatch repair MutL/HexB family.</text>
</comment>